<dbReference type="Proteomes" id="UP000253383">
    <property type="component" value="Unassembled WGS sequence"/>
</dbReference>
<protein>
    <submittedName>
        <fullName evidence="1">Uncharacterized protein</fullName>
    </submittedName>
</protein>
<evidence type="ECO:0000313" key="1">
    <source>
        <dbReference type="EMBL" id="RCR68305.1"/>
    </source>
</evidence>
<organism evidence="1 2">
    <name type="scientific">Larkinella punicea</name>
    <dbReference type="NCBI Taxonomy" id="2315727"/>
    <lineage>
        <taxon>Bacteria</taxon>
        <taxon>Pseudomonadati</taxon>
        <taxon>Bacteroidota</taxon>
        <taxon>Cytophagia</taxon>
        <taxon>Cytophagales</taxon>
        <taxon>Spirosomataceae</taxon>
        <taxon>Larkinella</taxon>
    </lineage>
</organism>
<dbReference type="EMBL" id="QOWE01000014">
    <property type="protein sequence ID" value="RCR68305.1"/>
    <property type="molecule type" value="Genomic_DNA"/>
</dbReference>
<accession>A0A368JLY4</accession>
<name>A0A368JLY4_9BACT</name>
<dbReference type="OrthoDB" id="9821789at2"/>
<gene>
    <name evidence="1" type="ORF">DUE52_18085</name>
</gene>
<dbReference type="AlphaFoldDB" id="A0A368JLY4"/>
<dbReference type="RefSeq" id="WP_114407436.1">
    <property type="nucleotide sequence ID" value="NZ_QOWE01000014.1"/>
</dbReference>
<keyword evidence="2" id="KW-1185">Reference proteome</keyword>
<proteinExistence type="predicted"/>
<comment type="caution">
    <text evidence="1">The sequence shown here is derived from an EMBL/GenBank/DDBJ whole genome shotgun (WGS) entry which is preliminary data.</text>
</comment>
<sequence length="258" mass="28418">MIQRAQSSVAGTTIANQNVQTVKNTTVQSTFTLPDYFAAQFATPDLEQQLRYDFEAMRDGFTDNSRNEEDNARMNAIYDAAIQLFDSVKEPRQLPDVQINSDKVRFYDIAKTVFASQTVIQSDGMFFDLVSDPDSLAQATENIAAWYSAWVINIDNSAGDIPGSHLLFTSLIEFLSRMGLAVCDAEVEKAVGKCAAVKTLDSLNKQLADAKDYNALLDRFNVALNKSNEALAESTAEIKRLQDLYEPATPATEGGANE</sequence>
<reference evidence="1 2" key="1">
    <citation type="submission" date="2018-07" db="EMBL/GenBank/DDBJ databases">
        <title>Genome analysis of Larkinella rosea.</title>
        <authorList>
            <person name="Zhou Z."/>
            <person name="Wang G."/>
        </authorList>
    </citation>
    <scope>NUCLEOTIDE SEQUENCE [LARGE SCALE GENOMIC DNA]</scope>
    <source>
        <strain evidence="2">zzj9</strain>
    </source>
</reference>
<evidence type="ECO:0000313" key="2">
    <source>
        <dbReference type="Proteomes" id="UP000253383"/>
    </source>
</evidence>